<dbReference type="PANTHER" id="PTHR22955:SF66">
    <property type="entry name" value="INTEGRASE CATALYTIC DOMAIN-CONTAINING PROTEIN"/>
    <property type="match status" value="1"/>
</dbReference>
<dbReference type="OrthoDB" id="6434720at2759"/>
<evidence type="ECO:0000313" key="1">
    <source>
        <dbReference type="EMBL" id="GBN44588.1"/>
    </source>
</evidence>
<dbReference type="AlphaFoldDB" id="A0A4Y2NYF8"/>
<name>A0A4Y2NYF8_ARAVE</name>
<accession>A0A4Y2NYF8</accession>
<keyword evidence="2" id="KW-1185">Reference proteome</keyword>
<comment type="caution">
    <text evidence="1">The sequence shown here is derived from an EMBL/GenBank/DDBJ whole genome shotgun (WGS) entry which is preliminary data.</text>
</comment>
<dbReference type="PANTHER" id="PTHR22955">
    <property type="entry name" value="RETROTRANSPOSON"/>
    <property type="match status" value="1"/>
</dbReference>
<reference evidence="1 2" key="1">
    <citation type="journal article" date="2019" name="Sci. Rep.">
        <title>Orb-weaving spider Araneus ventricosus genome elucidates the spidroin gene catalogue.</title>
        <authorList>
            <person name="Kono N."/>
            <person name="Nakamura H."/>
            <person name="Ohtoshi R."/>
            <person name="Moran D.A.P."/>
            <person name="Shinohara A."/>
            <person name="Yoshida Y."/>
            <person name="Fujiwara M."/>
            <person name="Mori M."/>
            <person name="Tomita M."/>
            <person name="Arakawa K."/>
        </authorList>
    </citation>
    <scope>NUCLEOTIDE SEQUENCE [LARGE SCALE GENOMIC DNA]</scope>
</reference>
<protein>
    <recommendedName>
        <fullName evidence="3">RNase H type-1 domain-containing protein</fullName>
    </recommendedName>
</protein>
<organism evidence="1 2">
    <name type="scientific">Araneus ventricosus</name>
    <name type="common">Orbweaver spider</name>
    <name type="synonym">Epeira ventricosa</name>
    <dbReference type="NCBI Taxonomy" id="182803"/>
    <lineage>
        <taxon>Eukaryota</taxon>
        <taxon>Metazoa</taxon>
        <taxon>Ecdysozoa</taxon>
        <taxon>Arthropoda</taxon>
        <taxon>Chelicerata</taxon>
        <taxon>Arachnida</taxon>
        <taxon>Araneae</taxon>
        <taxon>Araneomorphae</taxon>
        <taxon>Entelegynae</taxon>
        <taxon>Araneoidea</taxon>
        <taxon>Araneidae</taxon>
        <taxon>Araneus</taxon>
    </lineage>
</organism>
<sequence>MSKSRVAPLKKLTSPHLESMATVIGARMGKYIKGVNSDLVDRFVFWTDSLIALYWMKGFAKRWKQSISNRVLEVQQNSDPKSWFYCPTGENPADVLTRGVLVESLIDEELWWYGPSWLLA</sequence>
<proteinExistence type="predicted"/>
<dbReference type="InterPro" id="IPR008042">
    <property type="entry name" value="Retrotrans_Pao"/>
</dbReference>
<evidence type="ECO:0008006" key="3">
    <source>
        <dbReference type="Google" id="ProtNLM"/>
    </source>
</evidence>
<dbReference type="EMBL" id="BGPR01010161">
    <property type="protein sequence ID" value="GBN44588.1"/>
    <property type="molecule type" value="Genomic_DNA"/>
</dbReference>
<dbReference type="Proteomes" id="UP000499080">
    <property type="component" value="Unassembled WGS sequence"/>
</dbReference>
<gene>
    <name evidence="1" type="ORF">AVEN_137744_1</name>
</gene>
<evidence type="ECO:0000313" key="2">
    <source>
        <dbReference type="Proteomes" id="UP000499080"/>
    </source>
</evidence>
<dbReference type="Pfam" id="PF05380">
    <property type="entry name" value="Peptidase_A17"/>
    <property type="match status" value="1"/>
</dbReference>